<dbReference type="Proteomes" id="UP000316855">
    <property type="component" value="Chromosome"/>
</dbReference>
<keyword evidence="6" id="KW-0418">Kinase</keyword>
<dbReference type="InterPro" id="IPR003594">
    <property type="entry name" value="HATPase_dom"/>
</dbReference>
<dbReference type="InterPro" id="IPR003661">
    <property type="entry name" value="HisK_dim/P_dom"/>
</dbReference>
<dbReference type="EC" id="2.7.13.3" evidence="2"/>
<dbReference type="Gene3D" id="1.10.287.130">
    <property type="match status" value="1"/>
</dbReference>
<keyword evidence="7" id="KW-0067">ATP-binding</keyword>
<dbReference type="PROSITE" id="PS50109">
    <property type="entry name" value="HIS_KIN"/>
    <property type="match status" value="1"/>
</dbReference>
<dbReference type="AlphaFoldDB" id="A0A517VIA1"/>
<feature type="transmembrane region" description="Helical" evidence="9">
    <location>
        <begin position="222"/>
        <end position="243"/>
    </location>
</feature>
<proteinExistence type="predicted"/>
<keyword evidence="5" id="KW-0547">Nucleotide-binding</keyword>
<dbReference type="GO" id="GO:0005524">
    <property type="term" value="F:ATP binding"/>
    <property type="evidence" value="ECO:0007669"/>
    <property type="project" value="UniProtKB-KW"/>
</dbReference>
<dbReference type="KEGG" id="gax:Pan161_44100"/>
<dbReference type="Gene3D" id="3.30.565.10">
    <property type="entry name" value="Histidine kinase-like ATPase, C-terminal domain"/>
    <property type="match status" value="1"/>
</dbReference>
<organism evidence="11 12">
    <name type="scientific">Gimesia algae</name>
    <dbReference type="NCBI Taxonomy" id="2527971"/>
    <lineage>
        <taxon>Bacteria</taxon>
        <taxon>Pseudomonadati</taxon>
        <taxon>Planctomycetota</taxon>
        <taxon>Planctomycetia</taxon>
        <taxon>Planctomycetales</taxon>
        <taxon>Planctomycetaceae</taxon>
        <taxon>Gimesia</taxon>
    </lineage>
</organism>
<dbReference type="InterPro" id="IPR004358">
    <property type="entry name" value="Sig_transdc_His_kin-like_C"/>
</dbReference>
<dbReference type="Pfam" id="PF00512">
    <property type="entry name" value="HisKA"/>
    <property type="match status" value="1"/>
</dbReference>
<dbReference type="SMART" id="SM00387">
    <property type="entry name" value="HATPase_c"/>
    <property type="match status" value="1"/>
</dbReference>
<dbReference type="GO" id="GO:0000155">
    <property type="term" value="F:phosphorelay sensor kinase activity"/>
    <property type="evidence" value="ECO:0007669"/>
    <property type="project" value="InterPro"/>
</dbReference>
<evidence type="ECO:0000256" key="9">
    <source>
        <dbReference type="SAM" id="Phobius"/>
    </source>
</evidence>
<dbReference type="InterPro" id="IPR036097">
    <property type="entry name" value="HisK_dim/P_sf"/>
</dbReference>
<keyword evidence="9" id="KW-1133">Transmembrane helix</keyword>
<evidence type="ECO:0000313" key="12">
    <source>
        <dbReference type="Proteomes" id="UP000316855"/>
    </source>
</evidence>
<evidence type="ECO:0000256" key="5">
    <source>
        <dbReference type="ARBA" id="ARBA00022741"/>
    </source>
</evidence>
<evidence type="ECO:0000256" key="2">
    <source>
        <dbReference type="ARBA" id="ARBA00012438"/>
    </source>
</evidence>
<dbReference type="SUPFAM" id="SSF47384">
    <property type="entry name" value="Homodimeric domain of signal transducing histidine kinase"/>
    <property type="match status" value="1"/>
</dbReference>
<dbReference type="SMART" id="SM00388">
    <property type="entry name" value="HisKA"/>
    <property type="match status" value="1"/>
</dbReference>
<feature type="transmembrane region" description="Helical" evidence="9">
    <location>
        <begin position="175"/>
        <end position="202"/>
    </location>
</feature>
<keyword evidence="4 11" id="KW-0808">Transferase</keyword>
<evidence type="ECO:0000256" key="7">
    <source>
        <dbReference type="ARBA" id="ARBA00022840"/>
    </source>
</evidence>
<evidence type="ECO:0000256" key="8">
    <source>
        <dbReference type="ARBA" id="ARBA00023012"/>
    </source>
</evidence>
<dbReference type="EMBL" id="CP036343">
    <property type="protein sequence ID" value="QDT92740.1"/>
    <property type="molecule type" value="Genomic_DNA"/>
</dbReference>
<protein>
    <recommendedName>
        <fullName evidence="2">histidine kinase</fullName>
        <ecNumber evidence="2">2.7.13.3</ecNumber>
    </recommendedName>
</protein>
<keyword evidence="8" id="KW-0902">Two-component regulatory system</keyword>
<keyword evidence="9" id="KW-0472">Membrane</keyword>
<evidence type="ECO:0000259" key="10">
    <source>
        <dbReference type="PROSITE" id="PS50109"/>
    </source>
</evidence>
<keyword evidence="9" id="KW-0812">Transmembrane</keyword>
<dbReference type="PANTHER" id="PTHR43065:SF10">
    <property type="entry name" value="PEROXIDE STRESS-ACTIVATED HISTIDINE KINASE MAK3"/>
    <property type="match status" value="1"/>
</dbReference>
<feature type="domain" description="Histidine kinase" evidence="10">
    <location>
        <begin position="297"/>
        <end position="504"/>
    </location>
</feature>
<dbReference type="PRINTS" id="PR00344">
    <property type="entry name" value="BCTRLSENSOR"/>
</dbReference>
<keyword evidence="3" id="KW-0597">Phosphoprotein</keyword>
<sequence length="524" mass="59128">MLCHRVWHSHLNCRILFTKHGSQSESYFCSESVARHRISISTMNDPLNVENQSEPGDVIQDRLAEAPASTTAPRIHHDAYTWELPAEEITLRIRWFGLCVGYVLVNFGGNSSAIQVPQLNWILTLGAIYALADTYFSFRGRVFLGEWPLIISVMEALFIGLLCHYDAGLNSPFRFYYLLSLIVCSIRHAPQIAYLTLGLHLISYSTLLLSSPPLPSDWLTQLLLMIVWMGWVAWASIAFSQLVKRTSMELSLANSQLKMNQELLEDRIARRTSDLQESQALLVQQEKHAAFGLLAAGIAHEVGNPLAGISSLVQLLNRHNNDEYTNKRLDEVDAQLRRIQRILRELIDFSRPATTERNRCQINELITESLNISKYYKRKKGKNIITRFAEDLPVVQVVRDQLVQVFLNLILNAMDATEEGESIEITTEARRGQIIISVNDSGEGIREEDKARLFQPYFTTKAKGTGLGLFVCKNILEHSNSGTIEIDDTVKDGARFIVTLNCEELQGEADIPPGPAKEIKFVTT</sequence>
<accession>A0A517VIA1</accession>
<reference evidence="11 12" key="1">
    <citation type="submission" date="2019-02" db="EMBL/GenBank/DDBJ databases">
        <title>Deep-cultivation of Planctomycetes and their phenomic and genomic characterization uncovers novel biology.</title>
        <authorList>
            <person name="Wiegand S."/>
            <person name="Jogler M."/>
            <person name="Boedeker C."/>
            <person name="Pinto D."/>
            <person name="Vollmers J."/>
            <person name="Rivas-Marin E."/>
            <person name="Kohn T."/>
            <person name="Peeters S.H."/>
            <person name="Heuer A."/>
            <person name="Rast P."/>
            <person name="Oberbeckmann S."/>
            <person name="Bunk B."/>
            <person name="Jeske O."/>
            <person name="Meyerdierks A."/>
            <person name="Storesund J.E."/>
            <person name="Kallscheuer N."/>
            <person name="Luecker S."/>
            <person name="Lage O.M."/>
            <person name="Pohl T."/>
            <person name="Merkel B.J."/>
            <person name="Hornburger P."/>
            <person name="Mueller R.-W."/>
            <person name="Bruemmer F."/>
            <person name="Labrenz M."/>
            <person name="Spormann A.M."/>
            <person name="Op den Camp H."/>
            <person name="Overmann J."/>
            <person name="Amann R."/>
            <person name="Jetten M.S.M."/>
            <person name="Mascher T."/>
            <person name="Medema M.H."/>
            <person name="Devos D.P."/>
            <person name="Kaster A.-K."/>
            <person name="Ovreas L."/>
            <person name="Rohde M."/>
            <person name="Galperin M.Y."/>
            <person name="Jogler C."/>
        </authorList>
    </citation>
    <scope>NUCLEOTIDE SEQUENCE [LARGE SCALE GENOMIC DNA]</scope>
    <source>
        <strain evidence="11 12">Pan161</strain>
    </source>
</reference>
<gene>
    <name evidence="11" type="primary">zraS_9</name>
    <name evidence="11" type="ORF">Pan161_44100</name>
</gene>
<dbReference type="CDD" id="cd00082">
    <property type="entry name" value="HisKA"/>
    <property type="match status" value="1"/>
</dbReference>
<dbReference type="InterPro" id="IPR036890">
    <property type="entry name" value="HATPase_C_sf"/>
</dbReference>
<dbReference type="InterPro" id="IPR005467">
    <property type="entry name" value="His_kinase_dom"/>
</dbReference>
<evidence type="ECO:0000256" key="3">
    <source>
        <dbReference type="ARBA" id="ARBA00022553"/>
    </source>
</evidence>
<comment type="catalytic activity">
    <reaction evidence="1">
        <text>ATP + protein L-histidine = ADP + protein N-phospho-L-histidine.</text>
        <dbReference type="EC" id="2.7.13.3"/>
    </reaction>
</comment>
<evidence type="ECO:0000256" key="1">
    <source>
        <dbReference type="ARBA" id="ARBA00000085"/>
    </source>
</evidence>
<keyword evidence="12" id="KW-1185">Reference proteome</keyword>
<evidence type="ECO:0000256" key="4">
    <source>
        <dbReference type="ARBA" id="ARBA00022679"/>
    </source>
</evidence>
<dbReference type="PANTHER" id="PTHR43065">
    <property type="entry name" value="SENSOR HISTIDINE KINASE"/>
    <property type="match status" value="1"/>
</dbReference>
<evidence type="ECO:0000256" key="6">
    <source>
        <dbReference type="ARBA" id="ARBA00022777"/>
    </source>
</evidence>
<dbReference type="Pfam" id="PF02518">
    <property type="entry name" value="HATPase_c"/>
    <property type="match status" value="1"/>
</dbReference>
<evidence type="ECO:0000313" key="11">
    <source>
        <dbReference type="EMBL" id="QDT92740.1"/>
    </source>
</evidence>
<dbReference type="SUPFAM" id="SSF55874">
    <property type="entry name" value="ATPase domain of HSP90 chaperone/DNA topoisomerase II/histidine kinase"/>
    <property type="match status" value="1"/>
</dbReference>
<feature type="transmembrane region" description="Helical" evidence="9">
    <location>
        <begin position="144"/>
        <end position="163"/>
    </location>
</feature>
<name>A0A517VIA1_9PLAN</name>